<name>A0AAW5Q2P9_9ACTN</name>
<evidence type="ECO:0000313" key="5">
    <source>
        <dbReference type="EMBL" id="MCT2116463.1"/>
    </source>
</evidence>
<dbReference type="Gene3D" id="3.20.20.70">
    <property type="entry name" value="Aldolase class I"/>
    <property type="match status" value="1"/>
</dbReference>
<keyword evidence="1" id="KW-0949">S-adenosyl-L-methionine</keyword>
<proteinExistence type="predicted"/>
<dbReference type="InterPro" id="IPR013785">
    <property type="entry name" value="Aldolase_TIM"/>
</dbReference>
<comment type="caution">
    <text evidence="5">The sequence shown here is derived from an EMBL/GenBank/DDBJ whole genome shotgun (WGS) entry which is preliminary data.</text>
</comment>
<dbReference type="GO" id="GO:0051536">
    <property type="term" value="F:iron-sulfur cluster binding"/>
    <property type="evidence" value="ECO:0007669"/>
    <property type="project" value="UniProtKB-KW"/>
</dbReference>
<accession>A0AAW5Q2P9</accession>
<dbReference type="EMBL" id="JALXTC010000004">
    <property type="protein sequence ID" value="MCT2116463.1"/>
    <property type="molecule type" value="Genomic_DNA"/>
</dbReference>
<keyword evidence="4" id="KW-0411">Iron-sulfur</keyword>
<dbReference type="AlphaFoldDB" id="A0AAW5Q2P9"/>
<protein>
    <submittedName>
        <fullName evidence="5">Radical SAM protein</fullName>
    </submittedName>
</protein>
<evidence type="ECO:0000256" key="4">
    <source>
        <dbReference type="ARBA" id="ARBA00023014"/>
    </source>
</evidence>
<evidence type="ECO:0000256" key="3">
    <source>
        <dbReference type="ARBA" id="ARBA00023004"/>
    </source>
</evidence>
<dbReference type="Proteomes" id="UP001206890">
    <property type="component" value="Unassembled WGS sequence"/>
</dbReference>
<keyword evidence="2" id="KW-0479">Metal-binding</keyword>
<dbReference type="Pfam" id="PF13353">
    <property type="entry name" value="Fer4_12"/>
    <property type="match status" value="1"/>
</dbReference>
<reference evidence="5" key="1">
    <citation type="submission" date="2022-04" db="EMBL/GenBank/DDBJ databases">
        <title>Human microbiome associated bacterial genomes.</title>
        <authorList>
            <person name="Sandstrom S."/>
            <person name="Salamzade R."/>
            <person name="Kalan L.R."/>
        </authorList>
    </citation>
    <scope>NUCLEOTIDE SEQUENCE</scope>
    <source>
        <strain evidence="5">P3-SID1762</strain>
    </source>
</reference>
<organism evidence="5 6">
    <name type="scientific">Dietzia cinnamea</name>
    <dbReference type="NCBI Taxonomy" id="321318"/>
    <lineage>
        <taxon>Bacteria</taxon>
        <taxon>Bacillati</taxon>
        <taxon>Actinomycetota</taxon>
        <taxon>Actinomycetes</taxon>
        <taxon>Mycobacteriales</taxon>
        <taxon>Dietziaceae</taxon>
        <taxon>Dietzia</taxon>
    </lineage>
</organism>
<dbReference type="RefSeq" id="WP_070719819.1">
    <property type="nucleotide sequence ID" value="NZ_JALXRO010000002.1"/>
</dbReference>
<dbReference type="GO" id="GO:0046872">
    <property type="term" value="F:metal ion binding"/>
    <property type="evidence" value="ECO:0007669"/>
    <property type="project" value="UniProtKB-KW"/>
</dbReference>
<evidence type="ECO:0000313" key="6">
    <source>
        <dbReference type="Proteomes" id="UP001206890"/>
    </source>
</evidence>
<keyword evidence="3" id="KW-0408">Iron</keyword>
<evidence type="ECO:0000256" key="1">
    <source>
        <dbReference type="ARBA" id="ARBA00022691"/>
    </source>
</evidence>
<dbReference type="GO" id="GO:0003824">
    <property type="term" value="F:catalytic activity"/>
    <property type="evidence" value="ECO:0007669"/>
    <property type="project" value="InterPro"/>
</dbReference>
<gene>
    <name evidence="5" type="ORF">M3D93_01615</name>
</gene>
<sequence length="220" mass="23453">MTAILLSRLHHPVESLGFGRRAGIWFQGCTVHCPGCVSVDTWRPDRATECAVDDVLGWLAALDDPLLDGITISGGEPTDQPAALIALLSGLGEWIAEQDREIDILLYSGRELSGIHDLAPGVLELVDAVVSGPFVADLAGADALRGSSNQEVTPFTALGGLRYHAASLEADYGQQRSRMAVHVDGTSIWMVGIPLPGTMTALSDRLRERGVGLVKESWLS</sequence>
<evidence type="ECO:0000256" key="2">
    <source>
        <dbReference type="ARBA" id="ARBA00022723"/>
    </source>
</evidence>
<dbReference type="SFLD" id="SFLDS00029">
    <property type="entry name" value="Radical_SAM"/>
    <property type="match status" value="1"/>
</dbReference>
<dbReference type="InterPro" id="IPR007197">
    <property type="entry name" value="rSAM"/>
</dbReference>